<sequence>MASVKVAVRVRPFSQRELDMGAKLIIQIKGKKTGILNCKANARDENIRYKEFTFDYSYWSHDSQSQDFASQEQVYQDLGTEVVECAFEGYNACVFAYGQTGSGKTFTMMGSPDNQGLIPRICKALFERMSEDSKKGTTHRVHVSYLEIYQERVADLLRGRSSSLRVREHPKKGPYVEGLTTCLVTNYGHIQECMNRGNSHRTTAATNMNDVSSRSHAIFTITFVQAGYCNGFPSETVSKIHLVDLAGSERADSTGATGERLKEGAHINKSLVTLGSVISGLAEISSEANGHRKSLFVPYRDSVLTWLLKDSLGGNSKTIMIAAISPADCNYGETLSTLRYANRAKNIINKPTINEDPNVKLIRELREEISKLRALMFSEPRSDMLAQIHEKEAREKELTEEWTSKWREAHAILREQKALGLRKAGPGVVLDSDKPHLVAIDDDPLSTGVTLYQLKEGETSIGTEDSSIKQDIVLKGPGMEPQHCSIILDKGAATLFPKPNAQIWLNSNLIESPARLTQGCIIFLGRAHVFRFNDPVEAAELRKGERTLNLSRMSLLSWSTPDLGSSFENLQPSEGIENEKISLAKEKEDFEKVQEAFEKRRKTLEEAQIRLQIERRNMQLEHAAQTRQLEEDWRNLAAVQQKKEFELVEKEQELIFRREELEKERKKLLGEDLLHKSTMDVLSDEDSSQLVSLLSEVTTHSKIQDIEIKRRMQILSERREAVESLDKKIIGLVEEQLETTSGSKIEELQDLKLSLARRTQEELQEMEQRKQSLTLNLKRVNSAQSPDSCEVNCSSSVDRTTLSSDTYHTATSACSTNVIVVGTVEQLMSDSGVELRPSPQLQEDSDISSTDDLKGIISDSQSTTSSIDNPHITRRRRKDHEKMRKLSQQISHQKQIIMRSLDSDAPKDVLNEQIANLQELQKQYMSFKIRSPIILSPATEHPLQNLDSPASSMPPTHRGSTSALYSPTLQNYLSPLTNCNLYRSMPSIPSVNDNESLISITGYFLRGAGKRTHYEYEVRITTAYGEWWSVLRRFSRFRDLHLSMKARYGEKVSQIPFPPRQLFANTEHVAQSRKRQLETYLRRLIDVCKSHPSCSLAKGVFENGKYGTS</sequence>
<evidence type="ECO:0000256" key="4">
    <source>
        <dbReference type="ARBA" id="ARBA00023175"/>
    </source>
</evidence>
<dbReference type="InterPro" id="IPR001683">
    <property type="entry name" value="PX_dom"/>
</dbReference>
<dbReference type="PANTHER" id="PTHR47117:SF6">
    <property type="entry name" value="KINESIN-LIKE PROTEIN KIF16B"/>
    <property type="match status" value="1"/>
</dbReference>
<dbReference type="PROSITE" id="PS00411">
    <property type="entry name" value="KINESIN_MOTOR_1"/>
    <property type="match status" value="1"/>
</dbReference>
<organism evidence="10 11">
    <name type="scientific">Aquatica leii</name>
    <dbReference type="NCBI Taxonomy" id="1421715"/>
    <lineage>
        <taxon>Eukaryota</taxon>
        <taxon>Metazoa</taxon>
        <taxon>Ecdysozoa</taxon>
        <taxon>Arthropoda</taxon>
        <taxon>Hexapoda</taxon>
        <taxon>Insecta</taxon>
        <taxon>Pterygota</taxon>
        <taxon>Neoptera</taxon>
        <taxon>Endopterygota</taxon>
        <taxon>Coleoptera</taxon>
        <taxon>Polyphaga</taxon>
        <taxon>Elateriformia</taxon>
        <taxon>Elateroidea</taxon>
        <taxon>Lampyridae</taxon>
        <taxon>Luciolinae</taxon>
        <taxon>Aquatica</taxon>
    </lineage>
</organism>
<dbReference type="InterPro" id="IPR008984">
    <property type="entry name" value="SMAD_FHA_dom_sf"/>
</dbReference>
<evidence type="ECO:0000259" key="9">
    <source>
        <dbReference type="PROSITE" id="PS50195"/>
    </source>
</evidence>
<evidence type="ECO:0000256" key="7">
    <source>
        <dbReference type="SAM" id="MobiDB-lite"/>
    </source>
</evidence>
<accession>A0AAN7SSE7</accession>
<evidence type="ECO:0000256" key="2">
    <source>
        <dbReference type="ARBA" id="ARBA00022840"/>
    </source>
</evidence>
<dbReference type="CDD" id="cd22708">
    <property type="entry name" value="FHA_KIF16"/>
    <property type="match status" value="1"/>
</dbReference>
<dbReference type="AlphaFoldDB" id="A0AAN7SSE7"/>
<dbReference type="SUPFAM" id="SSF52540">
    <property type="entry name" value="P-loop containing nucleoside triphosphate hydrolases"/>
    <property type="match status" value="1"/>
</dbReference>
<dbReference type="GO" id="GO:0007018">
    <property type="term" value="P:microtubule-based movement"/>
    <property type="evidence" value="ECO:0007669"/>
    <property type="project" value="InterPro"/>
</dbReference>
<feature type="coiled-coil region" evidence="6">
    <location>
        <begin position="756"/>
        <end position="783"/>
    </location>
</feature>
<reference evidence="11" key="1">
    <citation type="submission" date="2023-01" db="EMBL/GenBank/DDBJ databases">
        <title>Key to firefly adult light organ development and bioluminescence: homeobox transcription factors regulate luciferase expression and transportation to peroxisome.</title>
        <authorList>
            <person name="Fu X."/>
        </authorList>
    </citation>
    <scope>NUCLEOTIDE SEQUENCE [LARGE SCALE GENOMIC DNA]</scope>
</reference>
<keyword evidence="11" id="KW-1185">Reference proteome</keyword>
<comment type="caution">
    <text evidence="10">The sequence shown here is derived from an EMBL/GenBank/DDBJ whole genome shotgun (WGS) entry which is preliminary data.</text>
</comment>
<feature type="region of interest" description="Disordered" evidence="7">
    <location>
        <begin position="833"/>
        <end position="895"/>
    </location>
</feature>
<dbReference type="FunFam" id="2.60.200.20:FF:000042">
    <property type="entry name" value="Kinesin-like protein Klp98A"/>
    <property type="match status" value="1"/>
</dbReference>
<protein>
    <recommendedName>
        <fullName evidence="12">Kinesin-like protein KIF16B</fullName>
    </recommendedName>
</protein>
<dbReference type="PANTHER" id="PTHR47117">
    <property type="entry name" value="STAR-RELATED LIPID TRANSFER PROTEIN 9"/>
    <property type="match status" value="1"/>
</dbReference>
<proteinExistence type="inferred from homology"/>
<dbReference type="PRINTS" id="PR00380">
    <property type="entry name" value="KINESINHEAVY"/>
</dbReference>
<evidence type="ECO:0000313" key="10">
    <source>
        <dbReference type="EMBL" id="KAK4883965.1"/>
    </source>
</evidence>
<feature type="binding site" evidence="5">
    <location>
        <begin position="98"/>
        <end position="105"/>
    </location>
    <ligand>
        <name>ATP</name>
        <dbReference type="ChEBI" id="CHEBI:30616"/>
    </ligand>
</feature>
<dbReference type="SUPFAM" id="SSF64268">
    <property type="entry name" value="PX domain"/>
    <property type="match status" value="1"/>
</dbReference>
<dbReference type="InterPro" id="IPR019821">
    <property type="entry name" value="Kinesin_motor_CS"/>
</dbReference>
<feature type="coiled-coil region" evidence="6">
    <location>
        <begin position="576"/>
        <end position="621"/>
    </location>
</feature>
<evidence type="ECO:0000256" key="3">
    <source>
        <dbReference type="ARBA" id="ARBA00023054"/>
    </source>
</evidence>
<feature type="compositionally biased region" description="Basic residues" evidence="7">
    <location>
        <begin position="872"/>
        <end position="885"/>
    </location>
</feature>
<dbReference type="SMART" id="SM00312">
    <property type="entry name" value="PX"/>
    <property type="match status" value="1"/>
</dbReference>
<dbReference type="PROSITE" id="PS50067">
    <property type="entry name" value="KINESIN_MOTOR_2"/>
    <property type="match status" value="1"/>
</dbReference>
<dbReference type="InterPro" id="IPR001752">
    <property type="entry name" value="Kinesin_motor_dom"/>
</dbReference>
<dbReference type="GO" id="GO:0003777">
    <property type="term" value="F:microtubule motor activity"/>
    <property type="evidence" value="ECO:0007669"/>
    <property type="project" value="InterPro"/>
</dbReference>
<dbReference type="InterPro" id="IPR036871">
    <property type="entry name" value="PX_dom_sf"/>
</dbReference>
<dbReference type="InterPro" id="IPR027417">
    <property type="entry name" value="P-loop_NTPase"/>
</dbReference>
<dbReference type="InterPro" id="IPR000253">
    <property type="entry name" value="FHA_dom"/>
</dbReference>
<feature type="compositionally biased region" description="Polar residues" evidence="7">
    <location>
        <begin position="839"/>
        <end position="850"/>
    </location>
</feature>
<keyword evidence="4 5" id="KW-0505">Motor protein</keyword>
<evidence type="ECO:0000259" key="8">
    <source>
        <dbReference type="PROSITE" id="PS50067"/>
    </source>
</evidence>
<dbReference type="SUPFAM" id="SSF49879">
    <property type="entry name" value="SMAD/FHA domain"/>
    <property type="match status" value="1"/>
</dbReference>
<dbReference type="Pfam" id="PF00498">
    <property type="entry name" value="FHA"/>
    <property type="match status" value="1"/>
</dbReference>
<dbReference type="Proteomes" id="UP001353858">
    <property type="component" value="Unassembled WGS sequence"/>
</dbReference>
<evidence type="ECO:0000256" key="6">
    <source>
        <dbReference type="SAM" id="Coils"/>
    </source>
</evidence>
<dbReference type="Pfam" id="PF00787">
    <property type="entry name" value="PX"/>
    <property type="match status" value="1"/>
</dbReference>
<dbReference type="InterPro" id="IPR036961">
    <property type="entry name" value="Kinesin_motor_dom_sf"/>
</dbReference>
<dbReference type="FunFam" id="3.40.850.10:FF:000021">
    <property type="entry name" value="kinesin-like protein KIF16B isoform X1"/>
    <property type="match status" value="1"/>
</dbReference>
<comment type="similarity">
    <text evidence="5">Belongs to the TRAFAC class myosin-kinesin ATPase superfamily. Kinesin family.</text>
</comment>
<keyword evidence="3 6" id="KW-0175">Coiled coil</keyword>
<keyword evidence="1 5" id="KW-0547">Nucleotide-binding</keyword>
<evidence type="ECO:0008006" key="12">
    <source>
        <dbReference type="Google" id="ProtNLM"/>
    </source>
</evidence>
<dbReference type="SMART" id="SM00129">
    <property type="entry name" value="KISc"/>
    <property type="match status" value="1"/>
</dbReference>
<dbReference type="EMBL" id="JARPUR010000001">
    <property type="protein sequence ID" value="KAK4883965.1"/>
    <property type="molecule type" value="Genomic_DNA"/>
</dbReference>
<dbReference type="PROSITE" id="PS50195">
    <property type="entry name" value="PX"/>
    <property type="match status" value="1"/>
</dbReference>
<dbReference type="Pfam" id="PF00225">
    <property type="entry name" value="Kinesin"/>
    <property type="match status" value="1"/>
</dbReference>
<feature type="domain" description="Kinesin motor" evidence="8">
    <location>
        <begin position="3"/>
        <end position="347"/>
    </location>
</feature>
<name>A0AAN7SSE7_9COLE</name>
<dbReference type="Gene3D" id="2.60.200.20">
    <property type="match status" value="1"/>
</dbReference>
<dbReference type="GO" id="GO:0035091">
    <property type="term" value="F:phosphatidylinositol binding"/>
    <property type="evidence" value="ECO:0007669"/>
    <property type="project" value="InterPro"/>
</dbReference>
<evidence type="ECO:0000256" key="1">
    <source>
        <dbReference type="ARBA" id="ARBA00022741"/>
    </source>
</evidence>
<feature type="compositionally biased region" description="Low complexity" evidence="7">
    <location>
        <begin position="856"/>
        <end position="868"/>
    </location>
</feature>
<keyword evidence="2 5" id="KW-0067">ATP-binding</keyword>
<evidence type="ECO:0000256" key="5">
    <source>
        <dbReference type="PROSITE-ProRule" id="PRU00283"/>
    </source>
</evidence>
<dbReference type="GO" id="GO:0005524">
    <property type="term" value="F:ATP binding"/>
    <property type="evidence" value="ECO:0007669"/>
    <property type="project" value="UniProtKB-UniRule"/>
</dbReference>
<dbReference type="Gene3D" id="3.30.1520.10">
    <property type="entry name" value="Phox-like domain"/>
    <property type="match status" value="1"/>
</dbReference>
<dbReference type="GO" id="GO:0008017">
    <property type="term" value="F:microtubule binding"/>
    <property type="evidence" value="ECO:0007669"/>
    <property type="project" value="InterPro"/>
</dbReference>
<gene>
    <name evidence="10" type="ORF">RN001_000236</name>
</gene>
<feature type="domain" description="PX" evidence="9">
    <location>
        <begin position="994"/>
        <end position="1109"/>
    </location>
</feature>
<evidence type="ECO:0000313" key="11">
    <source>
        <dbReference type="Proteomes" id="UP001353858"/>
    </source>
</evidence>
<dbReference type="Gene3D" id="3.40.850.10">
    <property type="entry name" value="Kinesin motor domain"/>
    <property type="match status" value="1"/>
</dbReference>